<dbReference type="AlphaFoldDB" id="A0A183NRE0"/>
<evidence type="ECO:0000313" key="1">
    <source>
        <dbReference type="EMBL" id="VDP24526.1"/>
    </source>
</evidence>
<dbReference type="Proteomes" id="UP000269396">
    <property type="component" value="Unassembled WGS sequence"/>
</dbReference>
<proteinExistence type="predicted"/>
<evidence type="ECO:0000313" key="2">
    <source>
        <dbReference type="Proteomes" id="UP000269396"/>
    </source>
</evidence>
<dbReference type="EMBL" id="UZAL01026688">
    <property type="protein sequence ID" value="VDP24526.1"/>
    <property type="molecule type" value="Genomic_DNA"/>
</dbReference>
<keyword evidence="2" id="KW-1185">Reference proteome</keyword>
<reference evidence="1 2" key="1">
    <citation type="submission" date="2018-11" db="EMBL/GenBank/DDBJ databases">
        <authorList>
            <consortium name="Pathogen Informatics"/>
        </authorList>
    </citation>
    <scope>NUCLEOTIDE SEQUENCE [LARGE SCALE GENOMIC DNA]</scope>
    <source>
        <strain>Denwood</strain>
        <strain evidence="2">Zambia</strain>
    </source>
</reference>
<dbReference type="STRING" id="31246.A0A183NRE0"/>
<organism evidence="1 2">
    <name type="scientific">Schistosoma mattheei</name>
    <dbReference type="NCBI Taxonomy" id="31246"/>
    <lineage>
        <taxon>Eukaryota</taxon>
        <taxon>Metazoa</taxon>
        <taxon>Spiralia</taxon>
        <taxon>Lophotrochozoa</taxon>
        <taxon>Platyhelminthes</taxon>
        <taxon>Trematoda</taxon>
        <taxon>Digenea</taxon>
        <taxon>Strigeidida</taxon>
        <taxon>Schistosomatoidea</taxon>
        <taxon>Schistosomatidae</taxon>
        <taxon>Schistosoma</taxon>
    </lineage>
</organism>
<sequence>MLKCNCIYMFDFLNFRLSPKNEPNLPIECFLNHMNLRNNSDNSSAHNNNQLQSNDTLLG</sequence>
<name>A0A183NRE0_9TREM</name>
<accession>A0A183NRE0</accession>
<gene>
    <name evidence="1" type="ORF">SMTD_LOCUS4676</name>
</gene>
<protein>
    <submittedName>
        <fullName evidence="1">Uncharacterized protein</fullName>
    </submittedName>
</protein>